<proteinExistence type="inferred from homology"/>
<feature type="binding site" evidence="7">
    <location>
        <begin position="105"/>
        <end position="106"/>
    </location>
    <ligand>
        <name>substrate</name>
    </ligand>
</feature>
<dbReference type="Pfam" id="PF01220">
    <property type="entry name" value="DHquinase_II"/>
    <property type="match status" value="1"/>
</dbReference>
<dbReference type="PANTHER" id="PTHR21272:SF3">
    <property type="entry name" value="CATABOLIC 3-DEHYDROQUINASE"/>
    <property type="match status" value="1"/>
</dbReference>
<protein>
    <recommendedName>
        <fullName evidence="5 7">3-dehydroquinate dehydratase</fullName>
        <shortName evidence="7">3-dehydroquinase</shortName>
        <ecNumber evidence="5 7">4.2.1.10</ecNumber>
    </recommendedName>
    <alternativeName>
        <fullName evidence="7">Type II DHQase</fullName>
    </alternativeName>
</protein>
<comment type="caution">
    <text evidence="10">The sequence shown here is derived from an EMBL/GenBank/DDBJ whole genome shotgun (WGS) entry which is preliminary data.</text>
</comment>
<keyword evidence="7" id="KW-0028">Amino-acid biosynthesis</keyword>
<keyword evidence="11" id="KW-1185">Reference proteome</keyword>
<dbReference type="CDD" id="cd00466">
    <property type="entry name" value="DHQase_II"/>
    <property type="match status" value="1"/>
</dbReference>
<feature type="binding site" evidence="7">
    <location>
        <position position="91"/>
    </location>
    <ligand>
        <name>substrate</name>
    </ligand>
</feature>
<dbReference type="AlphaFoldDB" id="A0A931GG25"/>
<feature type="binding site" evidence="7">
    <location>
        <position position="78"/>
    </location>
    <ligand>
        <name>substrate</name>
    </ligand>
</feature>
<dbReference type="Proteomes" id="UP000614047">
    <property type="component" value="Unassembled WGS sequence"/>
</dbReference>
<evidence type="ECO:0000256" key="3">
    <source>
        <dbReference type="ARBA" id="ARBA00011037"/>
    </source>
</evidence>
<feature type="active site" description="Proton donor" evidence="7 8">
    <location>
        <position position="104"/>
    </location>
</feature>
<evidence type="ECO:0000313" key="10">
    <source>
        <dbReference type="EMBL" id="MBG6085938.1"/>
    </source>
</evidence>
<reference evidence="10" key="1">
    <citation type="submission" date="2020-11" db="EMBL/GenBank/DDBJ databases">
        <title>Sequencing the genomes of 1000 actinobacteria strains.</title>
        <authorList>
            <person name="Klenk H.-P."/>
        </authorList>
    </citation>
    <scope>NUCLEOTIDE SEQUENCE</scope>
    <source>
        <strain evidence="10">DSM 43175</strain>
    </source>
</reference>
<comment type="similarity">
    <text evidence="3 7">Belongs to the type-II 3-dehydroquinase family.</text>
</comment>
<feature type="binding site" evidence="7">
    <location>
        <position position="115"/>
    </location>
    <ligand>
        <name>substrate</name>
    </ligand>
</feature>
<evidence type="ECO:0000256" key="9">
    <source>
        <dbReference type="PIRSR" id="PIRSR001399-3"/>
    </source>
</evidence>
<feature type="site" description="Transition state stabilizer" evidence="7 9">
    <location>
        <position position="21"/>
    </location>
</feature>
<dbReference type="PIRSF" id="PIRSF001399">
    <property type="entry name" value="DHquinase_II"/>
    <property type="match status" value="1"/>
</dbReference>
<comment type="subunit">
    <text evidence="4 7">Homododecamer.</text>
</comment>
<evidence type="ECO:0000256" key="1">
    <source>
        <dbReference type="ARBA" id="ARBA00001864"/>
    </source>
</evidence>
<evidence type="ECO:0000256" key="6">
    <source>
        <dbReference type="ARBA" id="ARBA00023239"/>
    </source>
</evidence>
<keyword evidence="7" id="KW-0057">Aromatic amino acid biosynthesis</keyword>
<dbReference type="SUPFAM" id="SSF52304">
    <property type="entry name" value="Type II 3-dehydroquinate dehydratase"/>
    <property type="match status" value="1"/>
</dbReference>
<dbReference type="InterPro" id="IPR036441">
    <property type="entry name" value="DHquinase_II_sf"/>
</dbReference>
<dbReference type="EMBL" id="JADOUA010000001">
    <property type="protein sequence ID" value="MBG6085938.1"/>
    <property type="molecule type" value="Genomic_DNA"/>
</dbReference>
<evidence type="ECO:0000256" key="5">
    <source>
        <dbReference type="ARBA" id="ARBA00012060"/>
    </source>
</evidence>
<organism evidence="10 11">
    <name type="scientific">Actinomadura viridis</name>
    <dbReference type="NCBI Taxonomy" id="58110"/>
    <lineage>
        <taxon>Bacteria</taxon>
        <taxon>Bacillati</taxon>
        <taxon>Actinomycetota</taxon>
        <taxon>Actinomycetes</taxon>
        <taxon>Streptosporangiales</taxon>
        <taxon>Thermomonosporaceae</taxon>
        <taxon>Actinomadura</taxon>
    </lineage>
</organism>
<dbReference type="NCBIfam" id="NF003807">
    <property type="entry name" value="PRK05395.1-4"/>
    <property type="match status" value="1"/>
</dbReference>
<feature type="active site" description="Proton acceptor" evidence="7 8">
    <location>
        <position position="26"/>
    </location>
</feature>
<gene>
    <name evidence="7" type="primary">aroQ</name>
    <name evidence="10" type="ORF">IW256_000051</name>
</gene>
<evidence type="ECO:0000256" key="7">
    <source>
        <dbReference type="HAMAP-Rule" id="MF_00169"/>
    </source>
</evidence>
<keyword evidence="6 7" id="KW-0456">Lyase</keyword>
<dbReference type="GO" id="GO:0008652">
    <property type="term" value="P:amino acid biosynthetic process"/>
    <property type="evidence" value="ECO:0007669"/>
    <property type="project" value="UniProtKB-KW"/>
</dbReference>
<comment type="caution">
    <text evidence="7">Lacks conserved residue(s) required for the propagation of feature annotation.</text>
</comment>
<dbReference type="GO" id="GO:0009073">
    <property type="term" value="P:aromatic amino acid family biosynthetic process"/>
    <property type="evidence" value="ECO:0007669"/>
    <property type="project" value="UniProtKB-KW"/>
</dbReference>
<dbReference type="PANTHER" id="PTHR21272">
    <property type="entry name" value="CATABOLIC 3-DEHYDROQUINASE"/>
    <property type="match status" value="1"/>
</dbReference>
<dbReference type="RefSeq" id="WP_197009003.1">
    <property type="nucleotide sequence ID" value="NZ_BAABES010000014.1"/>
</dbReference>
<comment type="catalytic activity">
    <reaction evidence="1 7">
        <text>3-dehydroquinate = 3-dehydroshikimate + H2O</text>
        <dbReference type="Rhea" id="RHEA:21096"/>
        <dbReference type="ChEBI" id="CHEBI:15377"/>
        <dbReference type="ChEBI" id="CHEBI:16630"/>
        <dbReference type="ChEBI" id="CHEBI:32364"/>
        <dbReference type="EC" id="4.2.1.10"/>
    </reaction>
</comment>
<dbReference type="GO" id="GO:0009423">
    <property type="term" value="P:chorismate biosynthetic process"/>
    <property type="evidence" value="ECO:0007669"/>
    <property type="project" value="UniProtKB-UniRule"/>
</dbReference>
<evidence type="ECO:0000313" key="11">
    <source>
        <dbReference type="Proteomes" id="UP000614047"/>
    </source>
</evidence>
<comment type="pathway">
    <text evidence="2 7">Metabolic intermediate biosynthesis; chorismate biosynthesis; chorismate from D-erythrose 4-phosphate and phosphoenolpyruvate: step 3/7.</text>
</comment>
<comment type="function">
    <text evidence="7">Catalyzes a trans-dehydration via an enolate intermediate.</text>
</comment>
<evidence type="ECO:0000256" key="2">
    <source>
        <dbReference type="ARBA" id="ARBA00004902"/>
    </source>
</evidence>
<dbReference type="GO" id="GO:0003855">
    <property type="term" value="F:3-dehydroquinate dehydratase activity"/>
    <property type="evidence" value="ECO:0007669"/>
    <property type="project" value="UniProtKB-UniRule"/>
</dbReference>
<evidence type="ECO:0000256" key="8">
    <source>
        <dbReference type="PIRSR" id="PIRSR001399-1"/>
    </source>
</evidence>
<name>A0A931GG25_9ACTN</name>
<dbReference type="GO" id="GO:0019631">
    <property type="term" value="P:quinate catabolic process"/>
    <property type="evidence" value="ECO:0007669"/>
    <property type="project" value="TreeGrafter"/>
</dbReference>
<dbReference type="HAMAP" id="MF_00169">
    <property type="entry name" value="AroQ"/>
    <property type="match status" value="1"/>
</dbReference>
<evidence type="ECO:0000256" key="4">
    <source>
        <dbReference type="ARBA" id="ARBA00011193"/>
    </source>
</evidence>
<dbReference type="Gene3D" id="3.40.50.9100">
    <property type="entry name" value="Dehydroquinase, class II"/>
    <property type="match status" value="1"/>
</dbReference>
<accession>A0A931GG25</accession>
<dbReference type="EC" id="4.2.1.10" evidence="5 7"/>
<dbReference type="InterPro" id="IPR001874">
    <property type="entry name" value="DHquinase_II"/>
</dbReference>
<sequence>MADAGEVLLLNGPNLGRLGTRRPEVYGTTTLPEVVDDLAALLAGHGLGLRAVQDECEGHLIKAVHAAADGGCAGAIVNPGALMMNGWGLHDALEDFPPPWIEVHISNIWAREPFRHTSVLSPLADGVICGLGVEGYRLAALALARKAGRA</sequence>